<organism evidence="1 2">
    <name type="scientific">Dialister succinatiphilus YIT 11850</name>
    <dbReference type="NCBI Taxonomy" id="742743"/>
    <lineage>
        <taxon>Bacteria</taxon>
        <taxon>Bacillati</taxon>
        <taxon>Bacillota</taxon>
        <taxon>Negativicutes</taxon>
        <taxon>Veillonellales</taxon>
        <taxon>Veillonellaceae</taxon>
        <taxon>Dialister</taxon>
    </lineage>
</organism>
<dbReference type="EMBL" id="ADLT01000080">
    <property type="protein sequence ID" value="EHO61997.1"/>
    <property type="molecule type" value="Genomic_DNA"/>
</dbReference>
<name>H1D3A6_9FIRM</name>
<evidence type="ECO:0000313" key="1">
    <source>
        <dbReference type="EMBL" id="EHO61997.1"/>
    </source>
</evidence>
<dbReference type="HOGENOM" id="CLU_3281054_0_0_9"/>
<dbReference type="Proteomes" id="UP000003277">
    <property type="component" value="Unassembled WGS sequence"/>
</dbReference>
<keyword evidence="2" id="KW-1185">Reference proteome</keyword>
<accession>H1D3A6</accession>
<gene>
    <name evidence="1" type="ORF">HMPREF9453_02094</name>
</gene>
<proteinExistence type="predicted"/>
<feature type="non-terminal residue" evidence="1">
    <location>
        <position position="41"/>
    </location>
</feature>
<evidence type="ECO:0000313" key="2">
    <source>
        <dbReference type="Proteomes" id="UP000003277"/>
    </source>
</evidence>
<sequence length="41" mass="4527">MLIMPYDTEGQSRNVLASPLGEEGHEVAKGWTVVILIMILD</sequence>
<comment type="caution">
    <text evidence="1">The sequence shown here is derived from an EMBL/GenBank/DDBJ whole genome shotgun (WGS) entry which is preliminary data.</text>
</comment>
<protein>
    <submittedName>
        <fullName evidence="1">Uncharacterized protein</fullName>
    </submittedName>
</protein>
<dbReference type="AlphaFoldDB" id="H1D3A6"/>
<reference evidence="1 2" key="1">
    <citation type="submission" date="2011-11" db="EMBL/GenBank/DDBJ databases">
        <title>The Genome Sequence of Dialister succinatiphilus YIT 11850.</title>
        <authorList>
            <consortium name="The Broad Institute Genome Sequencing Platform"/>
            <person name="Earl A."/>
            <person name="Ward D."/>
            <person name="Feldgarden M."/>
            <person name="Gevers D."/>
            <person name="Morotomi M."/>
            <person name="Young S.K."/>
            <person name="Zeng Q."/>
            <person name="Gargeya S."/>
            <person name="Fitzgerald M."/>
            <person name="Haas B."/>
            <person name="Abouelleil A."/>
            <person name="Alvarado L."/>
            <person name="Arachchi H.M."/>
            <person name="Berlin A."/>
            <person name="Brown A."/>
            <person name="Chapman S.B."/>
            <person name="Dunbar C."/>
            <person name="Gearin G."/>
            <person name="Goldberg J."/>
            <person name="Griggs A."/>
            <person name="Gujja S."/>
            <person name="Heiman D."/>
            <person name="Howarth C."/>
            <person name="Lui A."/>
            <person name="MacDonald P.J.P."/>
            <person name="Montmayeur A."/>
            <person name="Murphy C."/>
            <person name="Neiman D."/>
            <person name="Pearson M."/>
            <person name="Priest M."/>
            <person name="Roberts A."/>
            <person name="Saif S."/>
            <person name="Shea T."/>
            <person name="Sisk P."/>
            <person name="Stolte C."/>
            <person name="Sykes S."/>
            <person name="Wortman J."/>
            <person name="Nusbaum C."/>
            <person name="Birren B."/>
        </authorList>
    </citation>
    <scope>NUCLEOTIDE SEQUENCE [LARGE SCALE GENOMIC DNA]</scope>
    <source>
        <strain evidence="1 2">YIT 11850</strain>
    </source>
</reference>